<evidence type="ECO:0000256" key="1">
    <source>
        <dbReference type="ARBA" id="ARBA00004651"/>
    </source>
</evidence>
<keyword evidence="4" id="KW-1003">Cell membrane</keyword>
<dbReference type="PANTHER" id="PTHR34979:SF1">
    <property type="entry name" value="INNER MEMBRANE PROTEIN YGAZ"/>
    <property type="match status" value="1"/>
</dbReference>
<evidence type="ECO:0000256" key="6">
    <source>
        <dbReference type="ARBA" id="ARBA00022989"/>
    </source>
</evidence>
<comment type="similarity">
    <text evidence="2">Belongs to the AzlC family.</text>
</comment>
<dbReference type="Pfam" id="PF03591">
    <property type="entry name" value="AzlC"/>
    <property type="match status" value="1"/>
</dbReference>
<evidence type="ECO:0000313" key="10">
    <source>
        <dbReference type="Proteomes" id="UP000269198"/>
    </source>
</evidence>
<dbReference type="PANTHER" id="PTHR34979">
    <property type="entry name" value="INNER MEMBRANE PROTEIN YGAZ"/>
    <property type="match status" value="1"/>
</dbReference>
<accession>A0A3N0E905</accession>
<organism evidence="9 10">
    <name type="scientific">Halostreptopolyspora alba</name>
    <dbReference type="NCBI Taxonomy" id="2487137"/>
    <lineage>
        <taxon>Bacteria</taxon>
        <taxon>Bacillati</taxon>
        <taxon>Actinomycetota</taxon>
        <taxon>Actinomycetes</taxon>
        <taxon>Streptosporangiales</taxon>
        <taxon>Nocardiopsidaceae</taxon>
        <taxon>Halostreptopolyspora</taxon>
    </lineage>
</organism>
<evidence type="ECO:0000256" key="5">
    <source>
        <dbReference type="ARBA" id="ARBA00022692"/>
    </source>
</evidence>
<feature type="transmembrane region" description="Helical" evidence="8">
    <location>
        <begin position="159"/>
        <end position="175"/>
    </location>
</feature>
<dbReference type="AlphaFoldDB" id="A0A3N0E905"/>
<evidence type="ECO:0000256" key="4">
    <source>
        <dbReference type="ARBA" id="ARBA00022475"/>
    </source>
</evidence>
<dbReference type="GO" id="GO:1903785">
    <property type="term" value="P:L-valine transmembrane transport"/>
    <property type="evidence" value="ECO:0007669"/>
    <property type="project" value="TreeGrafter"/>
</dbReference>
<feature type="transmembrane region" description="Helical" evidence="8">
    <location>
        <begin position="127"/>
        <end position="153"/>
    </location>
</feature>
<keyword evidence="5 8" id="KW-0812">Transmembrane</keyword>
<keyword evidence="6 8" id="KW-1133">Transmembrane helix</keyword>
<dbReference type="EMBL" id="RJMB01000011">
    <property type="protein sequence ID" value="RNL84335.1"/>
    <property type="molecule type" value="Genomic_DNA"/>
</dbReference>
<gene>
    <name evidence="9" type="ORF">EFW17_12305</name>
</gene>
<dbReference type="Proteomes" id="UP000269198">
    <property type="component" value="Unassembled WGS sequence"/>
</dbReference>
<dbReference type="RefSeq" id="WP_123201506.1">
    <property type="nucleotide sequence ID" value="NZ_RJMB01000011.1"/>
</dbReference>
<evidence type="ECO:0000256" key="2">
    <source>
        <dbReference type="ARBA" id="ARBA00010735"/>
    </source>
</evidence>
<dbReference type="OrthoDB" id="5195391at2"/>
<proteinExistence type="inferred from homology"/>
<dbReference type="GO" id="GO:0005886">
    <property type="term" value="C:plasma membrane"/>
    <property type="evidence" value="ECO:0007669"/>
    <property type="project" value="UniProtKB-SubCell"/>
</dbReference>
<feature type="transmembrane region" description="Helical" evidence="8">
    <location>
        <begin position="187"/>
        <end position="216"/>
    </location>
</feature>
<reference evidence="9 10" key="1">
    <citation type="submission" date="2018-11" db="EMBL/GenBank/DDBJ databases">
        <title>The genome draft of YIM 96095.</title>
        <authorList>
            <person name="Tang S.-K."/>
            <person name="Chunyu W.-X."/>
            <person name="Feng Y.-Z."/>
        </authorList>
    </citation>
    <scope>NUCLEOTIDE SEQUENCE [LARGE SCALE GENOMIC DNA]</scope>
    <source>
        <strain evidence="9 10">YIM 96095</strain>
    </source>
</reference>
<comment type="caution">
    <text evidence="9">The sequence shown here is derived from an EMBL/GenBank/DDBJ whole genome shotgun (WGS) entry which is preliminary data.</text>
</comment>
<evidence type="ECO:0000313" key="9">
    <source>
        <dbReference type="EMBL" id="RNL84335.1"/>
    </source>
</evidence>
<evidence type="ECO:0000256" key="7">
    <source>
        <dbReference type="ARBA" id="ARBA00023136"/>
    </source>
</evidence>
<name>A0A3N0E905_9ACTN</name>
<comment type="subcellular location">
    <subcellularLocation>
        <location evidence="1">Cell membrane</location>
        <topology evidence="1">Multi-pass membrane protein</topology>
    </subcellularLocation>
</comment>
<keyword evidence="10" id="KW-1185">Reference proteome</keyword>
<feature type="transmembrane region" description="Helical" evidence="8">
    <location>
        <begin position="12"/>
        <end position="35"/>
    </location>
</feature>
<evidence type="ECO:0000256" key="3">
    <source>
        <dbReference type="ARBA" id="ARBA00022448"/>
    </source>
</evidence>
<sequence length="224" mass="23167">MRTLWRTLDRALLRTIALVCLAVGVVGVSYGATAVTSGFPVWFPVLVGVLVLAGSSEFLFVGILAAGGSPVSAVAAGVLVNARHLPFGLAVADVLGRGWRRLLGSHLMNDESVVLALGEREPRRQRAAYWACGLGVLVFWPAGALLGALAGTAITDPDAFGLDAMFPAVLLALVLPSLRSRETRRAALVGTAVALATSPILPAGLPVLLSLVGLLATVGNTEER</sequence>
<evidence type="ECO:0000256" key="8">
    <source>
        <dbReference type="SAM" id="Phobius"/>
    </source>
</evidence>
<dbReference type="InterPro" id="IPR011606">
    <property type="entry name" value="Brnchd-chn_aa_trnsp_permease"/>
</dbReference>
<keyword evidence="3" id="KW-0813">Transport</keyword>
<keyword evidence="7 8" id="KW-0472">Membrane</keyword>
<protein>
    <submittedName>
        <fullName evidence="9">Branched-chain amino acid ABC transporter permease</fullName>
    </submittedName>
</protein>